<feature type="compositionally biased region" description="Low complexity" evidence="6">
    <location>
        <begin position="357"/>
        <end position="406"/>
    </location>
</feature>
<dbReference type="EC" id="2.7.11.1" evidence="1"/>
<accession>A0AAX2ZGW6</accession>
<gene>
    <name evidence="8" type="ORF">JW646_17030</name>
</gene>
<evidence type="ECO:0000256" key="1">
    <source>
        <dbReference type="ARBA" id="ARBA00012513"/>
    </source>
</evidence>
<dbReference type="InterPro" id="IPR050660">
    <property type="entry name" value="NEK_Ser/Thr_kinase"/>
</dbReference>
<evidence type="ECO:0000313" key="8">
    <source>
        <dbReference type="EMBL" id="UEL47314.1"/>
    </source>
</evidence>
<keyword evidence="2" id="KW-0808">Transferase</keyword>
<dbReference type="PANTHER" id="PTHR43671">
    <property type="entry name" value="SERINE/THREONINE-PROTEIN KINASE NEK"/>
    <property type="match status" value="1"/>
</dbReference>
<keyword evidence="3" id="KW-0547">Nucleotide-binding</keyword>
<evidence type="ECO:0000256" key="2">
    <source>
        <dbReference type="ARBA" id="ARBA00022679"/>
    </source>
</evidence>
<dbReference type="KEGG" id="tem:JW646_17030"/>
<evidence type="ECO:0000256" key="5">
    <source>
        <dbReference type="ARBA" id="ARBA00022840"/>
    </source>
</evidence>
<dbReference type="AlphaFoldDB" id="A0AAX2ZGW6"/>
<name>A0AAX2ZGW6_9FIRM</name>
<dbReference type="PROSITE" id="PS50011">
    <property type="entry name" value="PROTEIN_KINASE_DOM"/>
    <property type="match status" value="1"/>
</dbReference>
<feature type="region of interest" description="Disordered" evidence="6">
    <location>
        <begin position="317"/>
        <end position="467"/>
    </location>
</feature>
<dbReference type="GO" id="GO:0005524">
    <property type="term" value="F:ATP binding"/>
    <property type="evidence" value="ECO:0007669"/>
    <property type="project" value="UniProtKB-KW"/>
</dbReference>
<dbReference type="SMART" id="SM00220">
    <property type="entry name" value="S_TKc"/>
    <property type="match status" value="1"/>
</dbReference>
<dbReference type="Pfam" id="PF00069">
    <property type="entry name" value="Pkinase"/>
    <property type="match status" value="1"/>
</dbReference>
<dbReference type="RefSeq" id="WP_228415770.1">
    <property type="nucleotide sequence ID" value="NZ_CP081135.1"/>
</dbReference>
<keyword evidence="9" id="KW-1185">Reference proteome</keyword>
<organism evidence="8 9">
    <name type="scientific">Terrisporobacter hibernicus</name>
    <dbReference type="NCBI Taxonomy" id="2813371"/>
    <lineage>
        <taxon>Bacteria</taxon>
        <taxon>Bacillati</taxon>
        <taxon>Bacillota</taxon>
        <taxon>Clostridia</taxon>
        <taxon>Peptostreptococcales</taxon>
        <taxon>Peptostreptococcaceae</taxon>
        <taxon>Terrisporobacter</taxon>
    </lineage>
</organism>
<evidence type="ECO:0000313" key="9">
    <source>
        <dbReference type="Proteomes" id="UP001198983"/>
    </source>
</evidence>
<keyword evidence="4 8" id="KW-0418">Kinase</keyword>
<proteinExistence type="predicted"/>
<dbReference type="Gene3D" id="3.30.200.20">
    <property type="entry name" value="Phosphorylase Kinase, domain 1"/>
    <property type="match status" value="1"/>
</dbReference>
<dbReference type="GO" id="GO:0004674">
    <property type="term" value="F:protein serine/threonine kinase activity"/>
    <property type="evidence" value="ECO:0007669"/>
    <property type="project" value="UniProtKB-EC"/>
</dbReference>
<feature type="compositionally biased region" description="Basic and acidic residues" evidence="6">
    <location>
        <begin position="317"/>
        <end position="356"/>
    </location>
</feature>
<evidence type="ECO:0000256" key="6">
    <source>
        <dbReference type="SAM" id="MobiDB-lite"/>
    </source>
</evidence>
<reference evidence="8 9" key="1">
    <citation type="journal article" date="2023" name="Int. J. Syst. Evol. Microbiol.">
        <title>Terrisporobacter hibernicus sp. nov., isolated from bovine faeces in Northern Ireland.</title>
        <authorList>
            <person name="Mitchell M."/>
            <person name="Nguyen S.V."/>
            <person name="Connor M."/>
            <person name="Fairley D.J."/>
            <person name="Donoghue O."/>
            <person name="Marshall H."/>
            <person name="Koolman L."/>
            <person name="McMullan G."/>
            <person name="Schaffer K.E."/>
            <person name="McGrath J.W."/>
            <person name="Fanning S."/>
        </authorList>
    </citation>
    <scope>NUCLEOTIDE SEQUENCE [LARGE SCALE GENOMIC DNA]</scope>
    <source>
        <strain evidence="8 9">MCA3</strain>
    </source>
</reference>
<dbReference type="InterPro" id="IPR011009">
    <property type="entry name" value="Kinase-like_dom_sf"/>
</dbReference>
<dbReference type="EMBL" id="CP081135">
    <property type="protein sequence ID" value="UEL47314.1"/>
    <property type="molecule type" value="Genomic_DNA"/>
</dbReference>
<dbReference type="Proteomes" id="UP001198983">
    <property type="component" value="Chromosome"/>
</dbReference>
<dbReference type="CDD" id="cd00180">
    <property type="entry name" value="PKc"/>
    <property type="match status" value="1"/>
</dbReference>
<evidence type="ECO:0000259" key="7">
    <source>
        <dbReference type="PROSITE" id="PS50011"/>
    </source>
</evidence>
<keyword evidence="5" id="KW-0067">ATP-binding</keyword>
<evidence type="ECO:0000256" key="3">
    <source>
        <dbReference type="ARBA" id="ARBA00022741"/>
    </source>
</evidence>
<dbReference type="SUPFAM" id="SSF56112">
    <property type="entry name" value="Protein kinase-like (PK-like)"/>
    <property type="match status" value="1"/>
</dbReference>
<evidence type="ECO:0000256" key="4">
    <source>
        <dbReference type="ARBA" id="ARBA00022777"/>
    </source>
</evidence>
<feature type="domain" description="Protein kinase" evidence="7">
    <location>
        <begin position="8"/>
        <end position="292"/>
    </location>
</feature>
<feature type="compositionally biased region" description="Low complexity" evidence="6">
    <location>
        <begin position="441"/>
        <end position="454"/>
    </location>
</feature>
<protein>
    <recommendedName>
        <fullName evidence="1">non-specific serine/threonine protein kinase</fullName>
        <ecNumber evidence="1">2.7.11.1</ecNumber>
    </recommendedName>
</protein>
<dbReference type="Gene3D" id="1.10.510.10">
    <property type="entry name" value="Transferase(Phosphotransferase) domain 1"/>
    <property type="match status" value="1"/>
</dbReference>
<dbReference type="InterPro" id="IPR000719">
    <property type="entry name" value="Prot_kinase_dom"/>
</dbReference>
<dbReference type="PANTHER" id="PTHR43671:SF13">
    <property type="entry name" value="SERINE_THREONINE-PROTEIN KINASE NEK2"/>
    <property type="match status" value="1"/>
</dbReference>
<sequence>MKYFNETYIKRRFVTRNDWADTYKAIHSSTEEKVTLKVLVKKSNDEEYIKNLLKEVEILKNIKNPNLINVNNMFQYSGCGKTYYYIEGEYFKGISLEEKLQSGKLEEQEVIKIVETVAEGLKEFHNRNILFNNLSLSNVFINSKEVVKTDVLSYLENKNFVVLSHDETEETEEKVEVKIEKKVEEKRFNPQKDIHDLGVILYELLTGNLSFESNNYKRQISNANLASIIEKATNSNLENKYNNINRFLVDLKSYSQYGVLSEESYDTKEEVPNKKKRKKGKVGKALGVCAVIALVGGACVYGYDIIEKNKKDEEANATKIEETTKPKEEEKKVEEKKEEKSEEDKTVKSEKKDNKSTDNSSTTSKSKKNNSSTTSSKKNKNSSSSSSSSSNKNSNNSSSNNTSKPQKPSKPSKPSNNGGSGNTTHKPDNGTGSGDKDTEVKPPSNESNNSSSGSENEKPESSGTQSE</sequence>